<gene>
    <name evidence="1" type="ORF">ACFFLM_24935</name>
</gene>
<evidence type="ECO:0000313" key="2">
    <source>
        <dbReference type="Proteomes" id="UP001589733"/>
    </source>
</evidence>
<protein>
    <recommendedName>
        <fullName evidence="3">DUF4157 domain-containing protein</fullName>
    </recommendedName>
</protein>
<reference evidence="1 2" key="1">
    <citation type="submission" date="2024-09" db="EMBL/GenBank/DDBJ databases">
        <authorList>
            <person name="Sun Q."/>
            <person name="Mori K."/>
        </authorList>
    </citation>
    <scope>NUCLEOTIDE SEQUENCE [LARGE SCALE GENOMIC DNA]</scope>
    <source>
        <strain evidence="1 2">JCM 13503</strain>
    </source>
</reference>
<organism evidence="1 2">
    <name type="scientific">Deinococcus oregonensis</name>
    <dbReference type="NCBI Taxonomy" id="1805970"/>
    <lineage>
        <taxon>Bacteria</taxon>
        <taxon>Thermotogati</taxon>
        <taxon>Deinococcota</taxon>
        <taxon>Deinococci</taxon>
        <taxon>Deinococcales</taxon>
        <taxon>Deinococcaceae</taxon>
        <taxon>Deinococcus</taxon>
    </lineage>
</organism>
<name>A0ABV6B9V1_9DEIO</name>
<evidence type="ECO:0008006" key="3">
    <source>
        <dbReference type="Google" id="ProtNLM"/>
    </source>
</evidence>
<dbReference type="EMBL" id="JBHLYR010000084">
    <property type="protein sequence ID" value="MFB9995196.1"/>
    <property type="molecule type" value="Genomic_DNA"/>
</dbReference>
<sequence length="161" mass="17778">MPNPSSLADLAALAVHEAFHVYQQGHSEATWQFNELDALTYPAAHSEVLICRAMEMQALQRALTAPTETVPQVAAEVLYWRKAQEAQLAPEHLQYIRRAEKLEGWPITWNSALKPPNRSFPAPIFQPRRCGCAPIAQGRLTACSLTGCWQAGQKDGTGKKG</sequence>
<comment type="caution">
    <text evidence="1">The sequence shown here is derived from an EMBL/GenBank/DDBJ whole genome shotgun (WGS) entry which is preliminary data.</text>
</comment>
<evidence type="ECO:0000313" key="1">
    <source>
        <dbReference type="EMBL" id="MFB9995196.1"/>
    </source>
</evidence>
<dbReference type="Proteomes" id="UP001589733">
    <property type="component" value="Unassembled WGS sequence"/>
</dbReference>
<accession>A0ABV6B9V1</accession>
<proteinExistence type="predicted"/>
<dbReference type="RefSeq" id="WP_380016897.1">
    <property type="nucleotide sequence ID" value="NZ_JBHLYR010000084.1"/>
</dbReference>
<keyword evidence="2" id="KW-1185">Reference proteome</keyword>